<reference evidence="1 2" key="1">
    <citation type="submission" date="2019-11" db="EMBL/GenBank/DDBJ databases">
        <authorList>
            <person name="Jiang L.-Q."/>
        </authorList>
    </citation>
    <scope>NUCLEOTIDE SEQUENCE [LARGE SCALE GENOMIC DNA]</scope>
    <source>
        <strain evidence="1 2">YIM 132087</strain>
    </source>
</reference>
<keyword evidence="2" id="KW-1185">Reference proteome</keyword>
<evidence type="ECO:0008006" key="3">
    <source>
        <dbReference type="Google" id="ProtNLM"/>
    </source>
</evidence>
<dbReference type="AlphaFoldDB" id="A0A7K1FH67"/>
<dbReference type="PANTHER" id="PTHR10357">
    <property type="entry name" value="ALPHA-AMYLASE FAMILY MEMBER"/>
    <property type="match status" value="1"/>
</dbReference>
<accession>A0A7K1FH67</accession>
<gene>
    <name evidence="1" type="ORF">GIS00_05870</name>
</gene>
<organism evidence="1 2">
    <name type="scientific">Nakamurella alba</name>
    <dbReference type="NCBI Taxonomy" id="2665158"/>
    <lineage>
        <taxon>Bacteria</taxon>
        <taxon>Bacillati</taxon>
        <taxon>Actinomycetota</taxon>
        <taxon>Actinomycetes</taxon>
        <taxon>Nakamurellales</taxon>
        <taxon>Nakamurellaceae</taxon>
        <taxon>Nakamurella</taxon>
    </lineage>
</organism>
<dbReference type="GO" id="GO:0004556">
    <property type="term" value="F:alpha-amylase activity"/>
    <property type="evidence" value="ECO:0007669"/>
    <property type="project" value="TreeGrafter"/>
</dbReference>
<sequence>MNSTAPVTPHGGAGSGNIAPPESDALLGYVVVLPAFHDGDGDGIGDVTGLISHLGYLELLGVDGVDVIGAPDDSWTAALQRHGLVALTAPDRPADLGAQPFDADRLRVAIRAELAGGPAPTWTLSTAGDGRLASRWDDRDLGERRARAGLLVVLALPGRVRLLQGDELGLPVFAVPDGPYAESVRPFGRPDVLVPMPWDDTEPGTGFSVAGGPAPAFGHRHVVAAQLESPTSTLTLLRHAVEERSHRPSLPPERIEWYGAPDHCFAFRGADGGIICVLNTGPHPVPLPPGDPILTSVPLDDLGRLPGDAAAWLAPVP</sequence>
<dbReference type="PANTHER" id="PTHR10357:SF179">
    <property type="entry name" value="NEUTRAL AND BASIC AMINO ACID TRANSPORT PROTEIN RBAT"/>
    <property type="match status" value="1"/>
</dbReference>
<dbReference type="Proteomes" id="UP000460221">
    <property type="component" value="Unassembled WGS sequence"/>
</dbReference>
<protein>
    <recommendedName>
        <fullName evidence="3">DUF3459 domain-containing protein</fullName>
    </recommendedName>
</protein>
<evidence type="ECO:0000313" key="2">
    <source>
        <dbReference type="Proteomes" id="UP000460221"/>
    </source>
</evidence>
<proteinExistence type="predicted"/>
<dbReference type="RefSeq" id="WP_154767329.1">
    <property type="nucleotide sequence ID" value="NZ_WLYK01000001.1"/>
</dbReference>
<dbReference type="InterPro" id="IPR017853">
    <property type="entry name" value="GH"/>
</dbReference>
<comment type="caution">
    <text evidence="1">The sequence shown here is derived from an EMBL/GenBank/DDBJ whole genome shotgun (WGS) entry which is preliminary data.</text>
</comment>
<evidence type="ECO:0000313" key="1">
    <source>
        <dbReference type="EMBL" id="MTD13471.1"/>
    </source>
</evidence>
<dbReference type="GO" id="GO:0009313">
    <property type="term" value="P:oligosaccharide catabolic process"/>
    <property type="evidence" value="ECO:0007669"/>
    <property type="project" value="TreeGrafter"/>
</dbReference>
<name>A0A7K1FH67_9ACTN</name>
<dbReference type="Gene3D" id="3.20.20.80">
    <property type="entry name" value="Glycosidases"/>
    <property type="match status" value="2"/>
</dbReference>
<dbReference type="EMBL" id="WLYK01000001">
    <property type="protein sequence ID" value="MTD13471.1"/>
    <property type="molecule type" value="Genomic_DNA"/>
</dbReference>
<dbReference type="SUPFAM" id="SSF51445">
    <property type="entry name" value="(Trans)glycosidases"/>
    <property type="match status" value="2"/>
</dbReference>